<evidence type="ECO:0000259" key="4">
    <source>
        <dbReference type="PROSITE" id="PS50225"/>
    </source>
</evidence>
<dbReference type="OMA" id="QHYCRCV"/>
<organism evidence="5 6">
    <name type="scientific">Strongylocentrotus purpuratus</name>
    <name type="common">Purple sea urchin</name>
    <dbReference type="NCBI Taxonomy" id="7668"/>
    <lineage>
        <taxon>Eukaryota</taxon>
        <taxon>Metazoa</taxon>
        <taxon>Echinodermata</taxon>
        <taxon>Eleutherozoa</taxon>
        <taxon>Echinozoa</taxon>
        <taxon>Echinoidea</taxon>
        <taxon>Euechinoidea</taxon>
        <taxon>Echinacea</taxon>
        <taxon>Camarodonta</taxon>
        <taxon>Echinidea</taxon>
        <taxon>Strongylocentrotidae</taxon>
        <taxon>Strongylocentrotus</taxon>
    </lineage>
</organism>
<dbReference type="GO" id="GO:0035556">
    <property type="term" value="P:intracellular signal transduction"/>
    <property type="evidence" value="ECO:0007669"/>
    <property type="project" value="InterPro"/>
</dbReference>
<evidence type="ECO:0000256" key="2">
    <source>
        <dbReference type="ARBA" id="ARBA00023043"/>
    </source>
</evidence>
<dbReference type="Gene3D" id="1.25.40.20">
    <property type="entry name" value="Ankyrin repeat-containing domain"/>
    <property type="match status" value="2"/>
</dbReference>
<dbReference type="SMART" id="SM00248">
    <property type="entry name" value="ANK"/>
    <property type="match status" value="8"/>
</dbReference>
<dbReference type="SMART" id="SM00969">
    <property type="entry name" value="SOCS_box"/>
    <property type="match status" value="1"/>
</dbReference>
<dbReference type="PANTHER" id="PTHR24198:SF165">
    <property type="entry name" value="ANKYRIN REPEAT-CONTAINING PROTEIN-RELATED"/>
    <property type="match status" value="1"/>
</dbReference>
<dbReference type="InterPro" id="IPR001496">
    <property type="entry name" value="SOCS_box"/>
</dbReference>
<feature type="repeat" description="ANK" evidence="3">
    <location>
        <begin position="249"/>
        <end position="284"/>
    </location>
</feature>
<dbReference type="Gene3D" id="1.10.750.20">
    <property type="entry name" value="SOCS box"/>
    <property type="match status" value="1"/>
</dbReference>
<proteinExistence type="predicted"/>
<dbReference type="KEGG" id="spu:578694"/>
<feature type="repeat" description="ANK" evidence="3">
    <location>
        <begin position="145"/>
        <end position="169"/>
    </location>
</feature>
<dbReference type="OrthoDB" id="21416at2759"/>
<feature type="repeat" description="ANK" evidence="3">
    <location>
        <begin position="66"/>
        <end position="98"/>
    </location>
</feature>
<reference evidence="6" key="1">
    <citation type="submission" date="2015-02" db="EMBL/GenBank/DDBJ databases">
        <title>Genome sequencing for Strongylocentrotus purpuratus.</title>
        <authorList>
            <person name="Murali S."/>
            <person name="Liu Y."/>
            <person name="Vee V."/>
            <person name="English A."/>
            <person name="Wang M."/>
            <person name="Skinner E."/>
            <person name="Han Y."/>
            <person name="Muzny D.M."/>
            <person name="Worley K.C."/>
            <person name="Gibbs R.A."/>
        </authorList>
    </citation>
    <scope>NUCLEOTIDE SEQUENCE</scope>
</reference>
<dbReference type="Proteomes" id="UP000007110">
    <property type="component" value="Unassembled WGS sequence"/>
</dbReference>
<evidence type="ECO:0000313" key="5">
    <source>
        <dbReference type="EnsemblMetazoa" id="XP_783942"/>
    </source>
</evidence>
<dbReference type="AlphaFoldDB" id="A0A7M7TGI9"/>
<feature type="repeat" description="ANK" evidence="3">
    <location>
        <begin position="216"/>
        <end position="248"/>
    </location>
</feature>
<dbReference type="PROSITE" id="PS50088">
    <property type="entry name" value="ANK_REPEAT"/>
    <property type="match status" value="5"/>
</dbReference>
<dbReference type="RefSeq" id="XP_783942.1">
    <property type="nucleotide sequence ID" value="XM_778849.5"/>
</dbReference>
<evidence type="ECO:0000313" key="6">
    <source>
        <dbReference type="Proteomes" id="UP000007110"/>
    </source>
</evidence>
<feature type="repeat" description="ANK" evidence="3">
    <location>
        <begin position="99"/>
        <end position="131"/>
    </location>
</feature>
<dbReference type="PROSITE" id="PS50225">
    <property type="entry name" value="SOCS"/>
    <property type="match status" value="1"/>
</dbReference>
<dbReference type="SUPFAM" id="SSF48403">
    <property type="entry name" value="Ankyrin repeat"/>
    <property type="match status" value="1"/>
</dbReference>
<dbReference type="Pfam" id="PF00023">
    <property type="entry name" value="Ank"/>
    <property type="match status" value="1"/>
</dbReference>
<dbReference type="SUPFAM" id="SSF158235">
    <property type="entry name" value="SOCS box-like"/>
    <property type="match status" value="1"/>
</dbReference>
<reference evidence="5" key="2">
    <citation type="submission" date="2021-01" db="UniProtKB">
        <authorList>
            <consortium name="EnsemblMetazoa"/>
        </authorList>
    </citation>
    <scope>IDENTIFICATION</scope>
</reference>
<dbReference type="Pfam" id="PF07525">
    <property type="entry name" value="SOCS_box"/>
    <property type="match status" value="1"/>
</dbReference>
<dbReference type="PROSITE" id="PS50297">
    <property type="entry name" value="ANK_REP_REGION"/>
    <property type="match status" value="4"/>
</dbReference>
<evidence type="ECO:0000256" key="1">
    <source>
        <dbReference type="ARBA" id="ARBA00022737"/>
    </source>
</evidence>
<dbReference type="PANTHER" id="PTHR24198">
    <property type="entry name" value="ANKYRIN REPEAT AND PROTEIN KINASE DOMAIN-CONTAINING PROTEIN"/>
    <property type="match status" value="1"/>
</dbReference>
<dbReference type="CDD" id="cd03716">
    <property type="entry name" value="SOCS_ASB_like"/>
    <property type="match status" value="1"/>
</dbReference>
<dbReference type="GeneID" id="578694"/>
<evidence type="ECO:0000256" key="3">
    <source>
        <dbReference type="PROSITE-ProRule" id="PRU00023"/>
    </source>
</evidence>
<dbReference type="Pfam" id="PF12796">
    <property type="entry name" value="Ank_2"/>
    <property type="match status" value="2"/>
</dbReference>
<keyword evidence="6" id="KW-1185">Reference proteome</keyword>
<protein>
    <recommendedName>
        <fullName evidence="4">SOCS box domain-containing protein</fullName>
    </recommendedName>
</protein>
<sequence>MSKKKLHNPMNFFQDNRGVNQQRALDTALVNSCLAGDDDAAIDLLQKGASPEGEAYAMTQIASGENFKRPLMAAVMNGHKKIAQILLENGADPCGVNRYHVQALHLAAHFGHRDCVTLLLDAGANANAETSDFNKPGVYKKPFRGGTTPLHMAAKLNRSGCIEELVQRGNADLSQKDIIGMNCLNTACQLGHEESILTILRISQEKKIAARSSMGTGNSPLHDCVRCGLVVATKALLDYGVDVNQTTPTGYTPLHFAMIQTSAIGPELIKTLVLHGRDVDVNVPNRAGLRPLHLVAFKTDGGEHFHHIHTIEYHMSRDHITLDPGRPRHDPELTCFLIQYGADFNIEYHGVSLLQQEIYTKEDDDDVILETILRATNSFEIPSNPNPRDSQMTRVSEKLSMLQTLFCNPRSLQHLCRLHIRRLLKTPCLNRAQELALPDSLKDYVLLKC</sequence>
<dbReference type="InterPro" id="IPR036036">
    <property type="entry name" value="SOCS_box-like_dom_sf"/>
</dbReference>
<dbReference type="InParanoid" id="A0A7M7TGI9"/>
<keyword evidence="1" id="KW-0677">Repeat</keyword>
<dbReference type="InterPro" id="IPR002110">
    <property type="entry name" value="Ankyrin_rpt"/>
</dbReference>
<feature type="domain" description="SOCS box" evidence="4">
    <location>
        <begin position="408"/>
        <end position="445"/>
    </location>
</feature>
<dbReference type="InterPro" id="IPR036770">
    <property type="entry name" value="Ankyrin_rpt-contain_sf"/>
</dbReference>
<keyword evidence="2 3" id="KW-0040">ANK repeat</keyword>
<name>A0A7M7TGI9_STRPU</name>
<accession>A0A7M7TGI9</accession>
<dbReference type="EnsemblMetazoa" id="XM_778849">
    <property type="protein sequence ID" value="XP_783942"/>
    <property type="gene ID" value="LOC578694"/>
</dbReference>